<keyword evidence="6" id="KW-0084">Basement membrane</keyword>
<evidence type="ECO:0000256" key="2">
    <source>
        <dbReference type="ARBA" id="ARBA00004302"/>
    </source>
</evidence>
<feature type="region of interest" description="Disordered" evidence="9">
    <location>
        <begin position="67"/>
        <end position="98"/>
    </location>
</feature>
<evidence type="ECO:0000256" key="1">
    <source>
        <dbReference type="ARBA" id="ARBA00003696"/>
    </source>
</evidence>
<dbReference type="InterPro" id="IPR036954">
    <property type="entry name" value="Collagen_IV_NC_sf"/>
</dbReference>
<dbReference type="PANTHER" id="PTHR14619">
    <property type="entry name" value="NEURON-DERIVED NEUROTROPHIC FACTOR"/>
    <property type="match status" value="1"/>
</dbReference>
<keyword evidence="4" id="KW-0272">Extracellular matrix</keyword>
<comment type="function">
    <text evidence="1">Type IV collagen is the major structural component of glomerular basement membranes (GBM), forming a 'chicken-wire' meshwork together with laminins, proteoglycans and entactin/nidogen.</text>
</comment>
<dbReference type="InterPro" id="IPR019326">
    <property type="entry name" value="NDNF"/>
</dbReference>
<protein>
    <recommendedName>
        <fullName evidence="10">Collagen IV NC1 domain-containing protein</fullName>
    </recommendedName>
</protein>
<dbReference type="InterPro" id="IPR016187">
    <property type="entry name" value="CTDL_fold"/>
</dbReference>
<reference evidence="11" key="3">
    <citation type="submission" date="2025-09" db="UniProtKB">
        <authorList>
            <consortium name="Ensembl"/>
        </authorList>
    </citation>
    <scope>IDENTIFICATION</scope>
</reference>
<dbReference type="Proteomes" id="UP000314983">
    <property type="component" value="Chromosome 15"/>
</dbReference>
<dbReference type="InterPro" id="IPR008160">
    <property type="entry name" value="Collagen"/>
</dbReference>
<evidence type="ECO:0000256" key="8">
    <source>
        <dbReference type="ARBA" id="ARBA00023157"/>
    </source>
</evidence>
<keyword evidence="8" id="KW-1015">Disulfide bond</keyword>
<dbReference type="GO" id="GO:0005581">
    <property type="term" value="C:collagen trimer"/>
    <property type="evidence" value="ECO:0007669"/>
    <property type="project" value="UniProtKB-KW"/>
</dbReference>
<feature type="domain" description="Collagen IV NC1" evidence="10">
    <location>
        <begin position="161"/>
        <end position="380"/>
    </location>
</feature>
<dbReference type="GO" id="GO:0005201">
    <property type="term" value="F:extracellular matrix structural constituent"/>
    <property type="evidence" value="ECO:0007669"/>
    <property type="project" value="InterPro"/>
</dbReference>
<keyword evidence="3" id="KW-0964">Secreted</keyword>
<evidence type="ECO:0000256" key="5">
    <source>
        <dbReference type="ARBA" id="ARBA00022737"/>
    </source>
</evidence>
<evidence type="ECO:0000256" key="4">
    <source>
        <dbReference type="ARBA" id="ARBA00022530"/>
    </source>
</evidence>
<keyword evidence="5" id="KW-0677">Repeat</keyword>
<dbReference type="Gene3D" id="2.170.240.10">
    <property type="entry name" value="Collagen IV, non-collagenous"/>
    <property type="match status" value="1"/>
</dbReference>
<evidence type="ECO:0000313" key="12">
    <source>
        <dbReference type="Proteomes" id="UP000314983"/>
    </source>
</evidence>
<dbReference type="GO" id="GO:0005604">
    <property type="term" value="C:basement membrane"/>
    <property type="evidence" value="ECO:0007669"/>
    <property type="project" value="UniProtKB-SubCell"/>
</dbReference>
<dbReference type="Pfam" id="PF01391">
    <property type="entry name" value="Collagen"/>
    <property type="match status" value="1"/>
</dbReference>
<dbReference type="Pfam" id="PF01413">
    <property type="entry name" value="C4"/>
    <property type="match status" value="2"/>
</dbReference>
<dbReference type="PANTHER" id="PTHR14619:SF8">
    <property type="entry name" value="COLLAGEN TYPE IV ALPHA 4 CHAIN"/>
    <property type="match status" value="1"/>
</dbReference>
<feature type="region of interest" description="Disordered" evidence="9">
    <location>
        <begin position="1"/>
        <end position="54"/>
    </location>
</feature>
<comment type="subcellular location">
    <subcellularLocation>
        <location evidence="2">Secreted</location>
        <location evidence="2">Extracellular space</location>
        <location evidence="2">Extracellular matrix</location>
        <location evidence="2">Basement membrane</location>
    </subcellularLocation>
</comment>
<dbReference type="FunFam" id="2.170.240.10:FF:000001">
    <property type="entry name" value="Collagen IV alpha 1 chain"/>
    <property type="match status" value="1"/>
</dbReference>
<dbReference type="InterPro" id="IPR001442">
    <property type="entry name" value="Collagen_IV_NC"/>
</dbReference>
<reference evidence="11 12" key="1">
    <citation type="submission" date="2020-05" db="EMBL/GenBank/DDBJ databases">
        <title>Electrophorus electricus (electric eel) genome, fEleEle1, primary haplotype.</title>
        <authorList>
            <person name="Myers G."/>
            <person name="Meyer A."/>
            <person name="Fedrigo O."/>
            <person name="Formenti G."/>
            <person name="Rhie A."/>
            <person name="Tracey A."/>
            <person name="Sims Y."/>
            <person name="Jarvis E.D."/>
        </authorList>
    </citation>
    <scope>NUCLEOTIDE SEQUENCE [LARGE SCALE GENOMIC DNA]</scope>
</reference>
<evidence type="ECO:0000313" key="11">
    <source>
        <dbReference type="Ensembl" id="ENSEEEP00000058478.1"/>
    </source>
</evidence>
<feature type="compositionally biased region" description="Low complexity" evidence="9">
    <location>
        <begin position="26"/>
        <end position="49"/>
    </location>
</feature>
<sequence length="380" mass="40236">LGLSPKGKSGDVILKKANPIPGPPGLHGSQGLQGSLGNQGPPGQQGPEGADPLFPLASSHHSLFFIPGEKGEKGATGHLGSSGNPGSTGIPGDPGEMGPRGLMGIKGVCVCKLDLCRQITHKNNSSLLSFSLSLAPCLNLGARGPPGDTGPPGRRSRFNFGFLLVKHSQSAKVPECPLNTLKLWEGYSLLYLKGQEKVHKQDLGQAGSCVQFFSTIPFSSCNLGTCNYASHNDKSYWLSTTASSPMLSVSELDIEPLISRCVVCEVHSPAISLHSQTTSLPDCPPEWKSLWHGYSFFMHTGSGDDAGGPTLRSSGSCLQLFHTHPTLECEGSQGTCSYSESIYTFWLTVSREGFGSGPDTTTLRGEAQNVSRCNVCMKNF</sequence>
<reference evidence="11" key="2">
    <citation type="submission" date="2025-08" db="UniProtKB">
        <authorList>
            <consortium name="Ensembl"/>
        </authorList>
    </citation>
    <scope>IDENTIFICATION</scope>
</reference>
<dbReference type="AlphaFoldDB" id="A0AAY5ENI8"/>
<evidence type="ECO:0000256" key="3">
    <source>
        <dbReference type="ARBA" id="ARBA00022525"/>
    </source>
</evidence>
<keyword evidence="7" id="KW-0176">Collagen</keyword>
<accession>A0AAY5ENI8</accession>
<dbReference type="GeneTree" id="ENSGT00940000164076"/>
<proteinExistence type="predicted"/>
<organism evidence="11 12">
    <name type="scientific">Electrophorus electricus</name>
    <name type="common">Electric eel</name>
    <name type="synonym">Gymnotus electricus</name>
    <dbReference type="NCBI Taxonomy" id="8005"/>
    <lineage>
        <taxon>Eukaryota</taxon>
        <taxon>Metazoa</taxon>
        <taxon>Chordata</taxon>
        <taxon>Craniata</taxon>
        <taxon>Vertebrata</taxon>
        <taxon>Euteleostomi</taxon>
        <taxon>Actinopterygii</taxon>
        <taxon>Neopterygii</taxon>
        <taxon>Teleostei</taxon>
        <taxon>Ostariophysi</taxon>
        <taxon>Gymnotiformes</taxon>
        <taxon>Gymnotoidei</taxon>
        <taxon>Gymnotidae</taxon>
        <taxon>Electrophorus</taxon>
    </lineage>
</organism>
<dbReference type="SMART" id="SM00111">
    <property type="entry name" value="C4"/>
    <property type="match status" value="2"/>
</dbReference>
<name>A0AAY5ENI8_ELEEL</name>
<dbReference type="Ensembl" id="ENSEEET00000056016.1">
    <property type="protein sequence ID" value="ENSEEEP00000058478.1"/>
    <property type="gene ID" value="ENSEEEG00000014938.2"/>
</dbReference>
<evidence type="ECO:0000259" key="10">
    <source>
        <dbReference type="PROSITE" id="PS51403"/>
    </source>
</evidence>
<evidence type="ECO:0000256" key="6">
    <source>
        <dbReference type="ARBA" id="ARBA00022869"/>
    </source>
</evidence>
<dbReference type="PROSITE" id="PS51403">
    <property type="entry name" value="NC1_IV"/>
    <property type="match status" value="1"/>
</dbReference>
<dbReference type="SUPFAM" id="SSF56436">
    <property type="entry name" value="C-type lectin-like"/>
    <property type="match status" value="2"/>
</dbReference>
<gene>
    <name evidence="11" type="primary">LOC118242576</name>
</gene>
<evidence type="ECO:0000256" key="7">
    <source>
        <dbReference type="ARBA" id="ARBA00023119"/>
    </source>
</evidence>
<keyword evidence="12" id="KW-1185">Reference proteome</keyword>
<evidence type="ECO:0000256" key="9">
    <source>
        <dbReference type="SAM" id="MobiDB-lite"/>
    </source>
</evidence>